<evidence type="ECO:0000313" key="3">
    <source>
        <dbReference type="WBParaSite" id="PSAMB.scaffold200size66654.g3156.t1"/>
    </source>
</evidence>
<dbReference type="Proteomes" id="UP000887566">
    <property type="component" value="Unplaced"/>
</dbReference>
<organism evidence="2 3">
    <name type="scientific">Plectus sambesii</name>
    <dbReference type="NCBI Taxonomy" id="2011161"/>
    <lineage>
        <taxon>Eukaryota</taxon>
        <taxon>Metazoa</taxon>
        <taxon>Ecdysozoa</taxon>
        <taxon>Nematoda</taxon>
        <taxon>Chromadorea</taxon>
        <taxon>Plectida</taxon>
        <taxon>Plectina</taxon>
        <taxon>Plectoidea</taxon>
        <taxon>Plectidae</taxon>
        <taxon>Plectus</taxon>
    </lineage>
</organism>
<evidence type="ECO:0000313" key="2">
    <source>
        <dbReference type="Proteomes" id="UP000887566"/>
    </source>
</evidence>
<dbReference type="AlphaFoldDB" id="A0A914VK15"/>
<keyword evidence="2" id="KW-1185">Reference proteome</keyword>
<reference evidence="3" key="1">
    <citation type="submission" date="2022-11" db="UniProtKB">
        <authorList>
            <consortium name="WormBaseParasite"/>
        </authorList>
    </citation>
    <scope>IDENTIFICATION</scope>
</reference>
<dbReference type="WBParaSite" id="PSAMB.scaffold200size66654.g3156.t1">
    <property type="protein sequence ID" value="PSAMB.scaffold200size66654.g3156.t1"/>
    <property type="gene ID" value="PSAMB.scaffold200size66654.g3156"/>
</dbReference>
<sequence length="158" mass="17513">MATPALLCYLHSILLTRLRARQARSLVVSAPYATMHTSDHPPTCASAIRLYSVPSPFNMLSSWMPTDAHRYRPITIAHSNNKHGRNGDDWREKRSREPVGPSSSNQSVEERSSFGDTDAQRSATPVPFVAINRRMDTGRPIADDAVSNRNPVTKAMIA</sequence>
<feature type="region of interest" description="Disordered" evidence="1">
    <location>
        <begin position="74"/>
        <end position="127"/>
    </location>
</feature>
<name>A0A914VK15_9BILA</name>
<accession>A0A914VK15</accession>
<feature type="compositionally biased region" description="Basic and acidic residues" evidence="1">
    <location>
        <begin position="85"/>
        <end position="97"/>
    </location>
</feature>
<proteinExistence type="predicted"/>
<protein>
    <submittedName>
        <fullName evidence="3">Secreted protein</fullName>
    </submittedName>
</protein>
<evidence type="ECO:0000256" key="1">
    <source>
        <dbReference type="SAM" id="MobiDB-lite"/>
    </source>
</evidence>